<evidence type="ECO:0008006" key="3">
    <source>
        <dbReference type="Google" id="ProtNLM"/>
    </source>
</evidence>
<sequence>MFVKLYSYHIKSDKEEEYLKIQQEADGIYSSFIDEKTLHLQSKKDKTKWLEIHIYKNEKIYNDCIQIIDRQPEIQVLYKRFLEVITSNEEMAEEDYQLIDLKANRIRTGD</sequence>
<comment type="caution">
    <text evidence="1">The sequence shown here is derived from an EMBL/GenBank/DDBJ whole genome shotgun (WGS) entry which is preliminary data.</text>
</comment>
<organism evidence="1 2">
    <name type="scientific">Mesobacillus selenatarsenatis (strain DSM 18680 / JCM 14380 / FERM P-15431 / SF-1)</name>
    <dbReference type="NCBI Taxonomy" id="1321606"/>
    <lineage>
        <taxon>Bacteria</taxon>
        <taxon>Bacillati</taxon>
        <taxon>Bacillota</taxon>
        <taxon>Bacilli</taxon>
        <taxon>Bacillales</taxon>
        <taxon>Bacillaceae</taxon>
        <taxon>Mesobacillus</taxon>
    </lineage>
</organism>
<protein>
    <recommendedName>
        <fullName evidence="3">ABM domain-containing protein</fullName>
    </recommendedName>
</protein>
<dbReference type="RefSeq" id="WP_041966580.1">
    <property type="nucleotide sequence ID" value="NZ_BASE01000071.1"/>
</dbReference>
<gene>
    <name evidence="1" type="ORF">SAMD00020551_3031</name>
</gene>
<dbReference type="EMBL" id="BASE01000071">
    <property type="protein sequence ID" value="GAM14877.1"/>
    <property type="molecule type" value="Genomic_DNA"/>
</dbReference>
<accession>A0A0A8X783</accession>
<evidence type="ECO:0000313" key="2">
    <source>
        <dbReference type="Proteomes" id="UP000031014"/>
    </source>
</evidence>
<name>A0A0A8X783_MESS1</name>
<dbReference type="OrthoDB" id="2376332at2"/>
<proteinExistence type="predicted"/>
<reference evidence="1 2" key="1">
    <citation type="submission" date="2013-06" db="EMBL/GenBank/DDBJ databases">
        <title>Whole genome shotgun sequence of Bacillus selenatarsenatis SF-1.</title>
        <authorList>
            <person name="Kuroda M."/>
            <person name="Sei K."/>
            <person name="Yamashita M."/>
            <person name="Ike M."/>
        </authorList>
    </citation>
    <scope>NUCLEOTIDE SEQUENCE [LARGE SCALE GENOMIC DNA]</scope>
    <source>
        <strain evidence="1 2">SF-1</strain>
    </source>
</reference>
<dbReference type="Proteomes" id="UP000031014">
    <property type="component" value="Unassembled WGS sequence"/>
</dbReference>
<dbReference type="AlphaFoldDB" id="A0A0A8X783"/>
<evidence type="ECO:0000313" key="1">
    <source>
        <dbReference type="EMBL" id="GAM14877.1"/>
    </source>
</evidence>
<dbReference type="STRING" id="1321606.SAMD00020551_3031"/>
<keyword evidence="2" id="KW-1185">Reference proteome</keyword>